<organism evidence="2 3">
    <name type="scientific">Candidatus Muproteobacteria bacterium RBG_16_60_9</name>
    <dbReference type="NCBI Taxonomy" id="1817755"/>
    <lineage>
        <taxon>Bacteria</taxon>
        <taxon>Pseudomonadati</taxon>
        <taxon>Pseudomonadota</taxon>
        <taxon>Candidatus Muproteobacteria</taxon>
    </lineage>
</organism>
<accession>A0A1F6V1G6</accession>
<proteinExistence type="predicted"/>
<dbReference type="AlphaFoldDB" id="A0A1F6V1G6"/>
<dbReference type="Proteomes" id="UP000179076">
    <property type="component" value="Unassembled WGS sequence"/>
</dbReference>
<reference evidence="2 3" key="1">
    <citation type="journal article" date="2016" name="Nat. Commun.">
        <title>Thousands of microbial genomes shed light on interconnected biogeochemical processes in an aquifer system.</title>
        <authorList>
            <person name="Anantharaman K."/>
            <person name="Brown C.T."/>
            <person name="Hug L.A."/>
            <person name="Sharon I."/>
            <person name="Castelle C.J."/>
            <person name="Probst A.J."/>
            <person name="Thomas B.C."/>
            <person name="Singh A."/>
            <person name="Wilkins M.J."/>
            <person name="Karaoz U."/>
            <person name="Brodie E.L."/>
            <person name="Williams K.H."/>
            <person name="Hubbard S.S."/>
            <person name="Banfield J.F."/>
        </authorList>
    </citation>
    <scope>NUCLEOTIDE SEQUENCE [LARGE SCALE GENOMIC DNA]</scope>
</reference>
<name>A0A1F6V1G6_9PROT</name>
<evidence type="ECO:0000313" key="3">
    <source>
        <dbReference type="Proteomes" id="UP000179076"/>
    </source>
</evidence>
<gene>
    <name evidence="2" type="ORF">A2W18_08775</name>
</gene>
<evidence type="ECO:0000313" key="2">
    <source>
        <dbReference type="EMBL" id="OGI63399.1"/>
    </source>
</evidence>
<dbReference type="EMBL" id="MFSP01000155">
    <property type="protein sequence ID" value="OGI63399.1"/>
    <property type="molecule type" value="Genomic_DNA"/>
</dbReference>
<sequence>MARGNAVATDLVCWKCGASLRGLPLPLSRTAECPQCKAELHACRMCQFFAPHTTRQCAEIRAEEIIKKHQANYCDWFKPRPGAFDSRAQAKVTSAKTKLDSMFGAAAPPADSEDPARTAVDSIFKNDKPS</sequence>
<protein>
    <submittedName>
        <fullName evidence="2">Uncharacterized protein</fullName>
    </submittedName>
</protein>
<comment type="caution">
    <text evidence="2">The sequence shown here is derived from an EMBL/GenBank/DDBJ whole genome shotgun (WGS) entry which is preliminary data.</text>
</comment>
<feature type="region of interest" description="Disordered" evidence="1">
    <location>
        <begin position="103"/>
        <end position="130"/>
    </location>
</feature>
<evidence type="ECO:0000256" key="1">
    <source>
        <dbReference type="SAM" id="MobiDB-lite"/>
    </source>
</evidence>